<feature type="region of interest" description="Disordered" evidence="1">
    <location>
        <begin position="64"/>
        <end position="83"/>
    </location>
</feature>
<gene>
    <name evidence="2" type="ORF">MP_TR6436_c1_g1_i1_g.18933</name>
</gene>
<evidence type="ECO:0000256" key="1">
    <source>
        <dbReference type="SAM" id="MobiDB-lite"/>
    </source>
</evidence>
<reference evidence="2" key="1">
    <citation type="submission" date="2016-07" db="EMBL/GenBank/DDBJ databases">
        <title>De novo transcriptome assembly of four accessions of the metal hyperaccumulator plant Noccaea caerulescens.</title>
        <authorList>
            <person name="Blande D."/>
            <person name="Halimaa P."/>
            <person name="Tervahauta A.I."/>
            <person name="Aarts M.G."/>
            <person name="Karenlampi S.O."/>
        </authorList>
    </citation>
    <scope>NUCLEOTIDE SEQUENCE</scope>
</reference>
<organism evidence="2">
    <name type="scientific">Noccaea caerulescens</name>
    <name type="common">Alpine penny-cress</name>
    <name type="synonym">Thlaspi caerulescens</name>
    <dbReference type="NCBI Taxonomy" id="107243"/>
    <lineage>
        <taxon>Eukaryota</taxon>
        <taxon>Viridiplantae</taxon>
        <taxon>Streptophyta</taxon>
        <taxon>Embryophyta</taxon>
        <taxon>Tracheophyta</taxon>
        <taxon>Spermatophyta</taxon>
        <taxon>Magnoliopsida</taxon>
        <taxon>eudicotyledons</taxon>
        <taxon>Gunneridae</taxon>
        <taxon>Pentapetalae</taxon>
        <taxon>rosids</taxon>
        <taxon>malvids</taxon>
        <taxon>Brassicales</taxon>
        <taxon>Brassicaceae</taxon>
        <taxon>Coluteocarpeae</taxon>
        <taxon>Noccaea</taxon>
    </lineage>
</organism>
<evidence type="ECO:0000313" key="2">
    <source>
        <dbReference type="EMBL" id="JAU98013.1"/>
    </source>
</evidence>
<proteinExistence type="predicted"/>
<dbReference type="EMBL" id="GEVM01007925">
    <property type="protein sequence ID" value="JAU98013.1"/>
    <property type="molecule type" value="Transcribed_RNA"/>
</dbReference>
<accession>A0A1J3K072</accession>
<sequence>MGETFPDELSDAFGVKRGLRLDDLLAEVGADFKIYRKDLEMAERARTYTHTQLKQDIDEQIKIEKRRRHQRKIDSLAFSKDPS</sequence>
<dbReference type="AlphaFoldDB" id="A0A1J3K072"/>
<name>A0A1J3K072_NOCCA</name>
<protein>
    <submittedName>
        <fullName evidence="2">Uncharacterized protein</fullName>
    </submittedName>
</protein>